<accession>A0ABD5Q598</accession>
<name>A0ABD5Q598_9EURY</name>
<dbReference type="GeneID" id="73043391"/>
<dbReference type="AlphaFoldDB" id="A0ABD5Q598"/>
<organism evidence="3 4">
    <name type="scientific">Halorussus aquaticus</name>
    <dbReference type="NCBI Taxonomy" id="2953748"/>
    <lineage>
        <taxon>Archaea</taxon>
        <taxon>Methanobacteriati</taxon>
        <taxon>Methanobacteriota</taxon>
        <taxon>Stenosarchaea group</taxon>
        <taxon>Halobacteria</taxon>
        <taxon>Halobacteriales</taxon>
        <taxon>Haladaptataceae</taxon>
        <taxon>Halorussus</taxon>
    </lineage>
</organism>
<proteinExistence type="predicted"/>
<keyword evidence="4" id="KW-1185">Reference proteome</keyword>
<evidence type="ECO:0000313" key="4">
    <source>
        <dbReference type="Proteomes" id="UP001595945"/>
    </source>
</evidence>
<sequence length="118" mass="12982">MELLPAVNLVLLVSGLGFLLGIPSVRMGDSLKLEEEIAYPLVFLGMVPFAVANNYRCAPNCPTFFEQFPYRSAANVCFLLAFVLQLRANAKKIGGGPTHPKNEPYEGGGQTYLWDDEE</sequence>
<dbReference type="RefSeq" id="WP_254268492.1">
    <property type="nucleotide sequence ID" value="NZ_CP100400.1"/>
</dbReference>
<keyword evidence="2" id="KW-0472">Membrane</keyword>
<evidence type="ECO:0000313" key="3">
    <source>
        <dbReference type="EMBL" id="MFC4825881.1"/>
    </source>
</evidence>
<keyword evidence="2" id="KW-0812">Transmembrane</keyword>
<reference evidence="3 4" key="1">
    <citation type="journal article" date="2019" name="Int. J. Syst. Evol. Microbiol.">
        <title>The Global Catalogue of Microorganisms (GCM) 10K type strain sequencing project: providing services to taxonomists for standard genome sequencing and annotation.</title>
        <authorList>
            <consortium name="The Broad Institute Genomics Platform"/>
            <consortium name="The Broad Institute Genome Sequencing Center for Infectious Disease"/>
            <person name="Wu L."/>
            <person name="Ma J."/>
        </authorList>
    </citation>
    <scope>NUCLEOTIDE SEQUENCE [LARGE SCALE GENOMIC DNA]</scope>
    <source>
        <strain evidence="3 4">XZYJ18</strain>
    </source>
</reference>
<evidence type="ECO:0000256" key="2">
    <source>
        <dbReference type="SAM" id="Phobius"/>
    </source>
</evidence>
<comment type="caution">
    <text evidence="3">The sequence shown here is derived from an EMBL/GenBank/DDBJ whole genome shotgun (WGS) entry which is preliminary data.</text>
</comment>
<evidence type="ECO:0000256" key="1">
    <source>
        <dbReference type="SAM" id="MobiDB-lite"/>
    </source>
</evidence>
<protein>
    <submittedName>
        <fullName evidence="3">Uncharacterized protein</fullName>
    </submittedName>
</protein>
<feature type="transmembrane region" description="Helical" evidence="2">
    <location>
        <begin position="6"/>
        <end position="25"/>
    </location>
</feature>
<dbReference type="Proteomes" id="UP001595945">
    <property type="component" value="Unassembled WGS sequence"/>
</dbReference>
<feature type="region of interest" description="Disordered" evidence="1">
    <location>
        <begin position="92"/>
        <end position="118"/>
    </location>
</feature>
<dbReference type="EMBL" id="JBHSHT010000002">
    <property type="protein sequence ID" value="MFC4825881.1"/>
    <property type="molecule type" value="Genomic_DNA"/>
</dbReference>
<feature type="transmembrane region" description="Helical" evidence="2">
    <location>
        <begin position="37"/>
        <end position="56"/>
    </location>
</feature>
<keyword evidence="2" id="KW-1133">Transmembrane helix</keyword>
<gene>
    <name evidence="3" type="ORF">ACFO9K_16620</name>
</gene>